<evidence type="ECO:0000259" key="3">
    <source>
        <dbReference type="PROSITE" id="PS50943"/>
    </source>
</evidence>
<accession>A0A542YRM0</accession>
<dbReference type="InterPro" id="IPR010982">
    <property type="entry name" value="Lambda_DNA-bd_dom_sf"/>
</dbReference>
<dbReference type="AlphaFoldDB" id="A0A542YRM0"/>
<dbReference type="Proteomes" id="UP000319516">
    <property type="component" value="Unassembled WGS sequence"/>
</dbReference>
<name>A0A542YRM0_9MICO</name>
<reference evidence="4 5" key="1">
    <citation type="submission" date="2019-06" db="EMBL/GenBank/DDBJ databases">
        <title>Sequencing the genomes of 1000 actinobacteria strains.</title>
        <authorList>
            <person name="Klenk H.-P."/>
        </authorList>
    </citation>
    <scope>NUCLEOTIDE SEQUENCE [LARGE SCALE GENOMIC DNA]</scope>
    <source>
        <strain evidence="4 5">DSM 12335</strain>
    </source>
</reference>
<protein>
    <submittedName>
        <fullName evidence="4">Putative transcriptional regulator</fullName>
    </submittedName>
</protein>
<keyword evidence="5" id="KW-1185">Reference proteome</keyword>
<comment type="caution">
    <text evidence="4">The sequence shown here is derived from an EMBL/GenBank/DDBJ whole genome shotgun (WGS) entry which is preliminary data.</text>
</comment>
<evidence type="ECO:0000256" key="2">
    <source>
        <dbReference type="ARBA" id="ARBA00023125"/>
    </source>
</evidence>
<dbReference type="EMBL" id="VFOP01000001">
    <property type="protein sequence ID" value="TQL50749.1"/>
    <property type="molecule type" value="Genomic_DNA"/>
</dbReference>
<dbReference type="OrthoDB" id="9810578at2"/>
<feature type="domain" description="HTH cro/C1-type" evidence="3">
    <location>
        <begin position="39"/>
        <end position="93"/>
    </location>
</feature>
<evidence type="ECO:0000313" key="5">
    <source>
        <dbReference type="Proteomes" id="UP000319516"/>
    </source>
</evidence>
<dbReference type="PANTHER" id="PTHR46797:SF1">
    <property type="entry name" value="METHYLPHOSPHONATE SYNTHASE"/>
    <property type="match status" value="1"/>
</dbReference>
<organism evidence="4 5">
    <name type="scientific">Ornithinicoccus hortensis</name>
    <dbReference type="NCBI Taxonomy" id="82346"/>
    <lineage>
        <taxon>Bacteria</taxon>
        <taxon>Bacillati</taxon>
        <taxon>Actinomycetota</taxon>
        <taxon>Actinomycetes</taxon>
        <taxon>Micrococcales</taxon>
        <taxon>Intrasporangiaceae</taxon>
        <taxon>Ornithinicoccus</taxon>
    </lineage>
</organism>
<dbReference type="CDD" id="cd00093">
    <property type="entry name" value="HTH_XRE"/>
    <property type="match status" value="1"/>
</dbReference>
<dbReference type="PANTHER" id="PTHR46797">
    <property type="entry name" value="HTH-TYPE TRANSCRIPTIONAL REGULATOR"/>
    <property type="match status" value="1"/>
</dbReference>
<gene>
    <name evidence="4" type="ORF">FB467_1866</name>
</gene>
<dbReference type="Pfam" id="PF13560">
    <property type="entry name" value="HTH_31"/>
    <property type="match status" value="1"/>
</dbReference>
<dbReference type="Gene3D" id="1.10.260.40">
    <property type="entry name" value="lambda repressor-like DNA-binding domains"/>
    <property type="match status" value="1"/>
</dbReference>
<dbReference type="GO" id="GO:0005829">
    <property type="term" value="C:cytosol"/>
    <property type="evidence" value="ECO:0007669"/>
    <property type="project" value="TreeGrafter"/>
</dbReference>
<comment type="similarity">
    <text evidence="1">Belongs to the short-chain fatty acyl-CoA assimilation regulator (ScfR) family.</text>
</comment>
<dbReference type="SMART" id="SM00530">
    <property type="entry name" value="HTH_XRE"/>
    <property type="match status" value="1"/>
</dbReference>
<dbReference type="InterPro" id="IPR050807">
    <property type="entry name" value="TransReg_Diox_bact_type"/>
</dbReference>
<dbReference type="Pfam" id="PF06114">
    <property type="entry name" value="Peptidase_M78"/>
    <property type="match status" value="1"/>
</dbReference>
<dbReference type="InterPro" id="IPR001387">
    <property type="entry name" value="Cro/C1-type_HTH"/>
</dbReference>
<dbReference type="RefSeq" id="WP_141784840.1">
    <property type="nucleotide sequence ID" value="NZ_BAAAIK010000002.1"/>
</dbReference>
<sequence length="503" mass="54342">MSIEAAPGRLLPFVPDGAVAEESTAPDGAPDPLALGRRLRHFRQQRGMTLADLAGAVDLSPSALSLIENGKREARLSVLGRVASALGVQLGDLLSGAAPSRRASLEVKWERAQRSPGFEALGIPSVKAGPGLPTDALEALVGLHETVTSLQRQRAATPEYARLANSDLRRRMRQADNYFPEIEAEASRLLRAIDYAGGPVTRSEVDRIAAHIGFTVVPTDGLPPSTRTVSDLANHRIYLPHPKPGGRDGRGLALQAVGHLVLGHEPPRDYAEFLAQRVEINYFAAAVLLPETSAVPMLQRAKAARDIAIEDLRDGYAVSYETAAHRFTNLATRHLGLPVHFMRISSDGVIYKAYENDGVRFPMDDTGAIEGARVCRHWTARVVFDQPGGDAYQQYTDTGRGSTYWCTAIVEQTAAGRFSVSVGVPYAHVKWMRGRDTDARGASRCPDPSCCATPPEALARAWSGQVWPSARAHSHLLAVMPPGVFPGVDETEVLQFVADHAPE</sequence>
<dbReference type="GO" id="GO:0003677">
    <property type="term" value="F:DNA binding"/>
    <property type="evidence" value="ECO:0007669"/>
    <property type="project" value="UniProtKB-KW"/>
</dbReference>
<dbReference type="InterPro" id="IPR010359">
    <property type="entry name" value="IrrE_HExxH"/>
</dbReference>
<dbReference type="SUPFAM" id="SSF47413">
    <property type="entry name" value="lambda repressor-like DNA-binding domains"/>
    <property type="match status" value="1"/>
</dbReference>
<dbReference type="GO" id="GO:0003700">
    <property type="term" value="F:DNA-binding transcription factor activity"/>
    <property type="evidence" value="ECO:0007669"/>
    <property type="project" value="TreeGrafter"/>
</dbReference>
<evidence type="ECO:0000313" key="4">
    <source>
        <dbReference type="EMBL" id="TQL50749.1"/>
    </source>
</evidence>
<dbReference type="PROSITE" id="PS50943">
    <property type="entry name" value="HTH_CROC1"/>
    <property type="match status" value="1"/>
</dbReference>
<evidence type="ECO:0000256" key="1">
    <source>
        <dbReference type="ARBA" id="ARBA00007227"/>
    </source>
</evidence>
<proteinExistence type="inferred from homology"/>
<keyword evidence="2" id="KW-0238">DNA-binding</keyword>